<keyword evidence="1" id="KW-0812">Transmembrane</keyword>
<keyword evidence="1" id="KW-0472">Membrane</keyword>
<feature type="transmembrane region" description="Helical" evidence="1">
    <location>
        <begin position="231"/>
        <end position="254"/>
    </location>
</feature>
<sequence length="362" mass="40579">MIKATNPSSGFKIIYLIPFVLLALLLGMNGGLLRLGWEFPLSATAASHGLLMTGSFMGTLITLERISTMPNTGWRIFPLSGAISALFFALGWFHAGLAALLFANAGLLLFYFKQMGQHKELYWYLLLAGSLCWLIGTLLVWKTLFIPRAVGWWMAFLLFTIVGERLELTRFLPVPQKAFYALALFFGLVLLSLFLPFHEGGRWLLGLAVIGIGLWLSRYDMARITVKKTGYYRYIGTALYAGYGWLIALGLVLFSMEDSAFFYDVFVHAFFLGFAFSMIWAHAPLIFPSLIKKQGPAYHPIIWFGWSLFQITLLARLLSALLGASTLRQWFGMTNGLSIFLLFASIAWYYSVSPKPSSAKSN</sequence>
<feature type="transmembrane region" description="Helical" evidence="1">
    <location>
        <begin position="83"/>
        <end position="110"/>
    </location>
</feature>
<feature type="transmembrane region" description="Helical" evidence="1">
    <location>
        <begin position="330"/>
        <end position="350"/>
    </location>
</feature>
<name>A0ABT8F3K7_9BACT</name>
<dbReference type="Proteomes" id="UP001168552">
    <property type="component" value="Unassembled WGS sequence"/>
</dbReference>
<feature type="transmembrane region" description="Helical" evidence="1">
    <location>
        <begin position="13"/>
        <end position="33"/>
    </location>
</feature>
<proteinExistence type="predicted"/>
<feature type="transmembrane region" description="Helical" evidence="1">
    <location>
        <begin position="203"/>
        <end position="219"/>
    </location>
</feature>
<dbReference type="EMBL" id="JAUHJS010000002">
    <property type="protein sequence ID" value="MDN4165025.1"/>
    <property type="molecule type" value="Genomic_DNA"/>
</dbReference>
<dbReference type="RefSeq" id="WP_320003549.1">
    <property type="nucleotide sequence ID" value="NZ_JAUHJS010000002.1"/>
</dbReference>
<evidence type="ECO:0000313" key="2">
    <source>
        <dbReference type="EMBL" id="MDN4165025.1"/>
    </source>
</evidence>
<feature type="transmembrane region" description="Helical" evidence="1">
    <location>
        <begin position="301"/>
        <end position="324"/>
    </location>
</feature>
<gene>
    <name evidence="2" type="ORF">QWY31_05895</name>
</gene>
<keyword evidence="3" id="KW-1185">Reference proteome</keyword>
<feature type="transmembrane region" description="Helical" evidence="1">
    <location>
        <begin position="260"/>
        <end position="281"/>
    </location>
</feature>
<feature type="transmembrane region" description="Helical" evidence="1">
    <location>
        <begin position="122"/>
        <end position="144"/>
    </location>
</feature>
<evidence type="ECO:0000256" key="1">
    <source>
        <dbReference type="SAM" id="Phobius"/>
    </source>
</evidence>
<evidence type="ECO:0000313" key="3">
    <source>
        <dbReference type="Proteomes" id="UP001168552"/>
    </source>
</evidence>
<accession>A0ABT8F3K7</accession>
<evidence type="ECO:0008006" key="4">
    <source>
        <dbReference type="Google" id="ProtNLM"/>
    </source>
</evidence>
<feature type="transmembrane region" description="Helical" evidence="1">
    <location>
        <begin position="178"/>
        <end position="197"/>
    </location>
</feature>
<comment type="caution">
    <text evidence="2">The sequence shown here is derived from an EMBL/GenBank/DDBJ whole genome shotgun (WGS) entry which is preliminary data.</text>
</comment>
<protein>
    <recommendedName>
        <fullName evidence="4">NnrS family protein</fullName>
    </recommendedName>
</protein>
<feature type="transmembrane region" description="Helical" evidence="1">
    <location>
        <begin position="150"/>
        <end position="166"/>
    </location>
</feature>
<organism evidence="2 3">
    <name type="scientific">Shiella aurantiaca</name>
    <dbReference type="NCBI Taxonomy" id="3058365"/>
    <lineage>
        <taxon>Bacteria</taxon>
        <taxon>Pseudomonadati</taxon>
        <taxon>Bacteroidota</taxon>
        <taxon>Cytophagia</taxon>
        <taxon>Cytophagales</taxon>
        <taxon>Shiellaceae</taxon>
        <taxon>Shiella</taxon>
    </lineage>
</organism>
<keyword evidence="1" id="KW-1133">Transmembrane helix</keyword>
<reference evidence="2" key="1">
    <citation type="submission" date="2023-06" db="EMBL/GenBank/DDBJ databases">
        <title>Cytophagales bacterium Strain LB-30, isolated from soil.</title>
        <authorList>
            <person name="Liu B."/>
        </authorList>
    </citation>
    <scope>NUCLEOTIDE SEQUENCE</scope>
    <source>
        <strain evidence="2">LB-30</strain>
    </source>
</reference>